<dbReference type="PROSITE" id="PS50857">
    <property type="entry name" value="COX2_CUA"/>
    <property type="match status" value="1"/>
</dbReference>
<dbReference type="GO" id="GO:0004129">
    <property type="term" value="F:cytochrome-c oxidase activity"/>
    <property type="evidence" value="ECO:0007669"/>
    <property type="project" value="UniProtKB-EC"/>
</dbReference>
<dbReference type="Pfam" id="PF02790">
    <property type="entry name" value="COX2_TM"/>
    <property type="match status" value="1"/>
</dbReference>
<evidence type="ECO:0000313" key="21">
    <source>
        <dbReference type="EMBL" id="NHT75000.1"/>
    </source>
</evidence>
<protein>
    <recommendedName>
        <fullName evidence="16">Cytochrome c oxidase subunit 2</fullName>
        <ecNumber evidence="16">7.1.1.9</ecNumber>
    </recommendedName>
</protein>
<comment type="caution">
    <text evidence="21">The sequence shown here is derived from an EMBL/GenBank/DDBJ whole genome shotgun (WGS) entry which is preliminary data.</text>
</comment>
<dbReference type="AlphaFoldDB" id="A0AA43ZDD8"/>
<keyword evidence="22" id="KW-1185">Reference proteome</keyword>
<dbReference type="InterPro" id="IPR008972">
    <property type="entry name" value="Cupredoxin"/>
</dbReference>
<evidence type="ECO:0000256" key="4">
    <source>
        <dbReference type="ARBA" id="ARBA00022448"/>
    </source>
</evidence>
<dbReference type="InterPro" id="IPR034210">
    <property type="entry name" value="CcO_II_C"/>
</dbReference>
<dbReference type="GO" id="GO:0005507">
    <property type="term" value="F:copper ion binding"/>
    <property type="evidence" value="ECO:0007669"/>
    <property type="project" value="InterPro"/>
</dbReference>
<feature type="transmembrane region" description="Helical" evidence="17">
    <location>
        <begin position="55"/>
        <end position="76"/>
    </location>
</feature>
<dbReference type="Gene3D" id="1.10.287.90">
    <property type="match status" value="1"/>
</dbReference>
<dbReference type="PRINTS" id="PR01166">
    <property type="entry name" value="CYCOXIDASEII"/>
</dbReference>
<dbReference type="GO" id="GO:0016491">
    <property type="term" value="F:oxidoreductase activity"/>
    <property type="evidence" value="ECO:0007669"/>
    <property type="project" value="UniProtKB-KW"/>
</dbReference>
<name>A0AA43ZDD8_9HYPH</name>
<dbReference type="PANTHER" id="PTHR22888:SF9">
    <property type="entry name" value="CYTOCHROME C OXIDASE SUBUNIT 2"/>
    <property type="match status" value="1"/>
</dbReference>
<comment type="catalytic activity">
    <reaction evidence="14 16">
        <text>4 Fe(II)-[cytochrome c] + O2 + 8 H(+)(in) = 4 Fe(III)-[cytochrome c] + 2 H2O + 4 H(+)(out)</text>
        <dbReference type="Rhea" id="RHEA:11436"/>
        <dbReference type="Rhea" id="RHEA-COMP:10350"/>
        <dbReference type="Rhea" id="RHEA-COMP:14399"/>
        <dbReference type="ChEBI" id="CHEBI:15377"/>
        <dbReference type="ChEBI" id="CHEBI:15378"/>
        <dbReference type="ChEBI" id="CHEBI:15379"/>
        <dbReference type="ChEBI" id="CHEBI:29033"/>
        <dbReference type="ChEBI" id="CHEBI:29034"/>
        <dbReference type="EC" id="7.1.1.9"/>
    </reaction>
</comment>
<dbReference type="InterPro" id="IPR011759">
    <property type="entry name" value="Cyt_c_oxidase_su2_TM_dom"/>
</dbReference>
<evidence type="ECO:0000256" key="11">
    <source>
        <dbReference type="ARBA" id="ARBA00023008"/>
    </source>
</evidence>
<keyword evidence="8" id="KW-1278">Translocase</keyword>
<evidence type="ECO:0000256" key="3">
    <source>
        <dbReference type="ARBA" id="ARBA00007866"/>
    </source>
</evidence>
<reference evidence="21" key="1">
    <citation type="submission" date="2020-03" db="EMBL/GenBank/DDBJ databases">
        <title>Ferranicluibacter endophyticum gen. nov., sp. nov., a new genus isolated from Rubus ulmifolius Schott. stem.</title>
        <authorList>
            <person name="Roca-Couso R."/>
            <person name="Flores-Felix J.D."/>
            <person name="Igual J.M."/>
            <person name="Rivas R."/>
        </authorList>
    </citation>
    <scope>NUCLEOTIDE SEQUENCE</scope>
    <source>
        <strain evidence="21">CRRU44</strain>
    </source>
</reference>
<proteinExistence type="inferred from homology"/>
<evidence type="ECO:0000259" key="20">
    <source>
        <dbReference type="PROSITE" id="PS50999"/>
    </source>
</evidence>
<accession>A0AA43ZDD8</accession>
<evidence type="ECO:0000256" key="12">
    <source>
        <dbReference type="ARBA" id="ARBA00023136"/>
    </source>
</evidence>
<dbReference type="PANTHER" id="PTHR22888">
    <property type="entry name" value="CYTOCHROME C OXIDASE, SUBUNIT II"/>
    <property type="match status" value="1"/>
</dbReference>
<comment type="cofactor">
    <cofactor evidence="16">
        <name>Cu cation</name>
        <dbReference type="ChEBI" id="CHEBI:23378"/>
    </cofactor>
    <text evidence="16">Binds a copper A center.</text>
</comment>
<dbReference type="SUPFAM" id="SSF81464">
    <property type="entry name" value="Cytochrome c oxidase subunit II-like, transmembrane region"/>
    <property type="match status" value="1"/>
</dbReference>
<keyword evidence="9 15" id="KW-0249">Electron transport</keyword>
<dbReference type="PROSITE" id="PS51257">
    <property type="entry name" value="PROKAR_LIPOPROTEIN"/>
    <property type="match status" value="1"/>
</dbReference>
<dbReference type="Gene3D" id="2.60.40.420">
    <property type="entry name" value="Cupredoxins - blue copper proteins"/>
    <property type="match status" value="1"/>
</dbReference>
<comment type="cofactor">
    <cofactor evidence="1">
        <name>heme</name>
        <dbReference type="ChEBI" id="CHEBI:30413"/>
    </cofactor>
</comment>
<dbReference type="PROSITE" id="PS50999">
    <property type="entry name" value="COX2_TM"/>
    <property type="match status" value="1"/>
</dbReference>
<dbReference type="GO" id="GO:0042773">
    <property type="term" value="P:ATP synthesis coupled electron transport"/>
    <property type="evidence" value="ECO:0007669"/>
    <property type="project" value="TreeGrafter"/>
</dbReference>
<dbReference type="PROSITE" id="PS00078">
    <property type="entry name" value="COX2"/>
    <property type="match status" value="1"/>
</dbReference>
<dbReference type="SUPFAM" id="SSF49503">
    <property type="entry name" value="Cupredoxins"/>
    <property type="match status" value="1"/>
</dbReference>
<feature type="transmembrane region" description="Helical" evidence="17">
    <location>
        <begin position="97"/>
        <end position="118"/>
    </location>
</feature>
<keyword evidence="12 17" id="KW-0472">Membrane</keyword>
<dbReference type="NCBIfam" id="TIGR02866">
    <property type="entry name" value="CoxB"/>
    <property type="match status" value="1"/>
</dbReference>
<keyword evidence="11 16" id="KW-0186">Copper</keyword>
<dbReference type="InterPro" id="IPR045187">
    <property type="entry name" value="CcO_II"/>
</dbReference>
<sequence>MVRNKAFAGLAACVTAASCLLSAGTALADKPVNWQTNFQAAATGIMEEVTWFEHYTLWFIIPITLFVLALLVVVVVKFREKVNPVPSRTSHNTAIEIAWTVGPVVILLFLAIPSFQLLTAQLTPPANPDLTLKATGNQWYWSYEYEVGESPLSFDSLLMKEEDRASLGKEDKNAYPRLLAVDNEVVVPVGKTVRVLVTAADVIHAFAMPAFGVKIDAVPGRLNETWFKADREGLYYGQCSELCGKDHAYMPIAIRVVSQQQYDTWLTAAAANVGDANKALMASVDAVKTTDVATAAAQ</sequence>
<keyword evidence="10 17" id="KW-1133">Transmembrane helix</keyword>
<evidence type="ECO:0000256" key="7">
    <source>
        <dbReference type="ARBA" id="ARBA00022723"/>
    </source>
</evidence>
<comment type="function">
    <text evidence="13 16">Subunits I and II form the functional core of the enzyme complex. Electrons originating in cytochrome c are transferred via heme a and Cu(A) to the binuclear center formed by heme a3 and Cu(B).</text>
</comment>
<keyword evidence="5 15" id="KW-0679">Respiratory chain</keyword>
<comment type="similarity">
    <text evidence="3 15">Belongs to the cytochrome c oxidase subunit 2 family.</text>
</comment>
<feature type="domain" description="Cytochrome oxidase subunit II transmembrane region profile" evidence="20">
    <location>
        <begin position="30"/>
        <end position="125"/>
    </location>
</feature>
<evidence type="ECO:0000256" key="8">
    <source>
        <dbReference type="ARBA" id="ARBA00022967"/>
    </source>
</evidence>
<keyword evidence="6 15" id="KW-0812">Transmembrane</keyword>
<dbReference type="InterPro" id="IPR001505">
    <property type="entry name" value="Copper_CuA"/>
</dbReference>
<dbReference type="InterPro" id="IPR014222">
    <property type="entry name" value="Cyt_c_oxidase_su2"/>
</dbReference>
<evidence type="ECO:0000256" key="2">
    <source>
        <dbReference type="ARBA" id="ARBA00004141"/>
    </source>
</evidence>
<feature type="chain" id="PRO_5041256667" description="Cytochrome c oxidase subunit 2" evidence="18">
    <location>
        <begin position="29"/>
        <end position="298"/>
    </location>
</feature>
<dbReference type="EMBL" id="JAANCM010000002">
    <property type="protein sequence ID" value="NHT75000.1"/>
    <property type="molecule type" value="Genomic_DNA"/>
</dbReference>
<dbReference type="FunFam" id="2.60.40.420:FF:000001">
    <property type="entry name" value="Cytochrome c oxidase subunit 2"/>
    <property type="match status" value="1"/>
</dbReference>
<feature type="domain" description="Cytochrome oxidase subunit II copper A binding" evidence="19">
    <location>
        <begin position="127"/>
        <end position="268"/>
    </location>
</feature>
<keyword evidence="21" id="KW-0560">Oxidoreductase</keyword>
<evidence type="ECO:0000256" key="15">
    <source>
        <dbReference type="RuleBase" id="RU000456"/>
    </source>
</evidence>
<evidence type="ECO:0000256" key="1">
    <source>
        <dbReference type="ARBA" id="ARBA00001971"/>
    </source>
</evidence>
<dbReference type="Pfam" id="PF00116">
    <property type="entry name" value="COX2"/>
    <property type="match status" value="1"/>
</dbReference>
<evidence type="ECO:0000256" key="6">
    <source>
        <dbReference type="ARBA" id="ARBA00022692"/>
    </source>
</evidence>
<evidence type="ECO:0000256" key="18">
    <source>
        <dbReference type="SAM" id="SignalP"/>
    </source>
</evidence>
<dbReference type="InterPro" id="IPR036257">
    <property type="entry name" value="Cyt_c_oxidase_su2_TM_sf"/>
</dbReference>
<organism evidence="21 22">
    <name type="scientific">Ferranicluibacter rubi</name>
    <dbReference type="NCBI Taxonomy" id="2715133"/>
    <lineage>
        <taxon>Bacteria</taxon>
        <taxon>Pseudomonadati</taxon>
        <taxon>Pseudomonadota</taxon>
        <taxon>Alphaproteobacteria</taxon>
        <taxon>Hyphomicrobiales</taxon>
        <taxon>Rhizobiaceae</taxon>
        <taxon>Ferranicluibacter</taxon>
    </lineage>
</organism>
<evidence type="ECO:0000259" key="19">
    <source>
        <dbReference type="PROSITE" id="PS50857"/>
    </source>
</evidence>
<dbReference type="Proteomes" id="UP001155840">
    <property type="component" value="Unassembled WGS sequence"/>
</dbReference>
<evidence type="ECO:0000256" key="9">
    <source>
        <dbReference type="ARBA" id="ARBA00022982"/>
    </source>
</evidence>
<feature type="signal peptide" evidence="18">
    <location>
        <begin position="1"/>
        <end position="28"/>
    </location>
</feature>
<evidence type="ECO:0000256" key="14">
    <source>
        <dbReference type="ARBA" id="ARBA00047816"/>
    </source>
</evidence>
<evidence type="ECO:0000256" key="16">
    <source>
        <dbReference type="RuleBase" id="RU004024"/>
    </source>
</evidence>
<evidence type="ECO:0000256" key="17">
    <source>
        <dbReference type="SAM" id="Phobius"/>
    </source>
</evidence>
<comment type="subcellular location">
    <subcellularLocation>
        <location evidence="15">Cell membrane</location>
        <topology evidence="15">Multi-pass membrane protein</topology>
    </subcellularLocation>
    <subcellularLocation>
        <location evidence="2">Membrane</location>
        <topology evidence="2">Multi-pass membrane protein</topology>
    </subcellularLocation>
</comment>
<keyword evidence="4 15" id="KW-0813">Transport</keyword>
<gene>
    <name evidence="21" type="primary">coxB</name>
    <name evidence="21" type="ORF">G8E10_04425</name>
</gene>
<dbReference type="EC" id="7.1.1.9" evidence="16"/>
<evidence type="ECO:0000256" key="5">
    <source>
        <dbReference type="ARBA" id="ARBA00022660"/>
    </source>
</evidence>
<evidence type="ECO:0000256" key="13">
    <source>
        <dbReference type="ARBA" id="ARBA00024688"/>
    </source>
</evidence>
<keyword evidence="7 16" id="KW-0479">Metal-binding</keyword>
<dbReference type="InterPro" id="IPR002429">
    <property type="entry name" value="CcO_II-like_C"/>
</dbReference>
<evidence type="ECO:0000313" key="22">
    <source>
        <dbReference type="Proteomes" id="UP001155840"/>
    </source>
</evidence>
<dbReference type="GO" id="GO:0005886">
    <property type="term" value="C:plasma membrane"/>
    <property type="evidence" value="ECO:0007669"/>
    <property type="project" value="UniProtKB-SubCell"/>
</dbReference>
<keyword evidence="18" id="KW-0732">Signal</keyword>
<evidence type="ECO:0000256" key="10">
    <source>
        <dbReference type="ARBA" id="ARBA00022989"/>
    </source>
</evidence>
<dbReference type="CDD" id="cd13912">
    <property type="entry name" value="CcO_II_C"/>
    <property type="match status" value="1"/>
</dbReference>